<feature type="transmembrane region" description="Helical" evidence="14">
    <location>
        <begin position="129"/>
        <end position="147"/>
    </location>
</feature>
<dbReference type="InterPro" id="IPR001807">
    <property type="entry name" value="ClC"/>
</dbReference>
<keyword evidence="2" id="KW-0813">Transport</keyword>
<dbReference type="Gene3D" id="3.10.580.10">
    <property type="entry name" value="CBS-domain"/>
    <property type="match status" value="1"/>
</dbReference>
<dbReference type="Gene3D" id="1.10.3080.10">
    <property type="entry name" value="Clc chloride channel"/>
    <property type="match status" value="1"/>
</dbReference>
<dbReference type="InterPro" id="IPR050368">
    <property type="entry name" value="ClC-type_chloride_channel"/>
</dbReference>
<keyword evidence="6" id="KW-0406">Ion transport</keyword>
<protein>
    <submittedName>
        <fullName evidence="16">CIC family chloride channel protein</fullName>
    </submittedName>
</protein>
<evidence type="ECO:0000256" key="1">
    <source>
        <dbReference type="ARBA" id="ARBA00004141"/>
    </source>
</evidence>
<keyword evidence="3" id="KW-0028">Amino-acid biosynthesis</keyword>
<accession>A0A484F7Z9</accession>
<keyword evidence="12" id="KW-0129">CBS domain</keyword>
<dbReference type="InterPro" id="IPR000644">
    <property type="entry name" value="CBS_dom"/>
</dbReference>
<dbReference type="GO" id="GO:0009086">
    <property type="term" value="P:methionine biosynthetic process"/>
    <property type="evidence" value="ECO:0007669"/>
    <property type="project" value="UniProtKB-KW"/>
</dbReference>
<keyword evidence="4 14" id="KW-0812">Transmembrane</keyword>
<feature type="region of interest" description="Disordered" evidence="13">
    <location>
        <begin position="594"/>
        <end position="629"/>
    </location>
</feature>
<feature type="transmembrane region" description="Helical" evidence="14">
    <location>
        <begin position="287"/>
        <end position="305"/>
    </location>
</feature>
<evidence type="ECO:0000256" key="10">
    <source>
        <dbReference type="ARBA" id="ARBA00023214"/>
    </source>
</evidence>
<feature type="transmembrane region" description="Helical" evidence="14">
    <location>
        <begin position="214"/>
        <end position="232"/>
    </location>
</feature>
<dbReference type="InterPro" id="IPR014743">
    <property type="entry name" value="Cl-channel_core"/>
</dbReference>
<keyword evidence="9" id="KW-0869">Chloride channel</keyword>
<organism evidence="16 17">
    <name type="scientific">Methanimicrococcus blatticola</name>
    <dbReference type="NCBI Taxonomy" id="91560"/>
    <lineage>
        <taxon>Archaea</taxon>
        <taxon>Methanobacteriati</taxon>
        <taxon>Methanobacteriota</taxon>
        <taxon>Stenosarchaea group</taxon>
        <taxon>Methanomicrobia</taxon>
        <taxon>Methanosarcinales</taxon>
        <taxon>Methanosarcinaceae</taxon>
        <taxon>Methanimicrococcus</taxon>
    </lineage>
</organism>
<name>A0A484F7Z9_9EURY</name>
<dbReference type="PANTHER" id="PTHR43427">
    <property type="entry name" value="CHLORIDE CHANNEL PROTEIN CLC-E"/>
    <property type="match status" value="1"/>
</dbReference>
<dbReference type="SUPFAM" id="SSF54631">
    <property type="entry name" value="CBS-domain pair"/>
    <property type="match status" value="1"/>
</dbReference>
<sequence>MVYRVAGGAFNSSHLGKSFEGRIFSIKQQAKKFYTPTVKVSFIAIIIGILTGVLIGIYTVLMDSLSNTFYGGNSVFDYYGIPSWTIILVPMFGGLAVGLIRKYFLKTHYGVESVIEASALHGGRLKAKYALGEAFLSVITIGTGGSAGKEAPGVLMGAGAGSLAAKVFNLRGKSLRIYLGCGAAAGISAAFNAPLAGIVFVVEVIFGELEAKTFIPIVLSSIFSTFIFQAFFGSDALSFPHYSLGQPLYEFWLFPVLGILAGVVSVLFIKIFYFIREFFKHLKINSVFKPAIGGIIVGIMGWYFPEILGLGYEVMLDAVANPLPIMLLLAFIVLKTLAFSFTIGSEGAGGSIVPSMFVGVMLGSAFGLICDALIPGLSVSQGAFAIAGMGAVFAGTSNATFTSIILLMEMTQDYGLILPFMVACVLSNAVARKANPETIFTEMLRRKGYTIRHGREIDVMESILVKDSMYSHPQTVFEDNSIESLNAIMQSSKHAGFPVLNRGGELMGLVTIKDMREKLDPEDEEQKIKDIMTTDVVVAYPFETLDVVLDRMVSHDVSRLPVVMKSNPKKMVGIITQKDIMNAYNKSVLTKVQQVGDEGEYSDESEDDPENIFEDEKMESDTHASEKNE</sequence>
<feature type="transmembrane region" description="Helical" evidence="14">
    <location>
        <begin position="81"/>
        <end position="100"/>
    </location>
</feature>
<evidence type="ECO:0000256" key="9">
    <source>
        <dbReference type="ARBA" id="ARBA00023173"/>
    </source>
</evidence>
<feature type="compositionally biased region" description="Acidic residues" evidence="13">
    <location>
        <begin position="597"/>
        <end position="618"/>
    </location>
</feature>
<dbReference type="SMART" id="SM00116">
    <property type="entry name" value="CBS"/>
    <property type="match status" value="2"/>
</dbReference>
<keyword evidence="8" id="KW-0486">Methionine biosynthesis</keyword>
<feature type="transmembrane region" description="Helical" evidence="14">
    <location>
        <begin position="252"/>
        <end position="275"/>
    </location>
</feature>
<dbReference type="EMBL" id="SNYS01000005">
    <property type="protein sequence ID" value="TDQ71245.1"/>
    <property type="molecule type" value="Genomic_DNA"/>
</dbReference>
<dbReference type="SUPFAM" id="SSF81340">
    <property type="entry name" value="Clc chloride channel"/>
    <property type="match status" value="1"/>
</dbReference>
<proteinExistence type="predicted"/>
<dbReference type="Pfam" id="PF00654">
    <property type="entry name" value="Voltage_CLC"/>
    <property type="match status" value="1"/>
</dbReference>
<evidence type="ECO:0000256" key="7">
    <source>
        <dbReference type="ARBA" id="ARBA00023136"/>
    </source>
</evidence>
<dbReference type="AlphaFoldDB" id="A0A484F7Z9"/>
<evidence type="ECO:0000313" key="17">
    <source>
        <dbReference type="Proteomes" id="UP000294855"/>
    </source>
</evidence>
<dbReference type="PROSITE" id="PS51371">
    <property type="entry name" value="CBS"/>
    <property type="match status" value="2"/>
</dbReference>
<dbReference type="OrthoDB" id="89900at2157"/>
<reference evidence="16 17" key="1">
    <citation type="submission" date="2019-03" db="EMBL/GenBank/DDBJ databases">
        <title>Genomic Encyclopedia of Type Strains, Phase IV (KMG-IV): sequencing the most valuable type-strain genomes for metagenomic binning, comparative biology and taxonomic classification.</title>
        <authorList>
            <person name="Goeker M."/>
        </authorList>
    </citation>
    <scope>NUCLEOTIDE SEQUENCE [LARGE SCALE GENOMIC DNA]</scope>
    <source>
        <strain evidence="16 17">DSM 13328</strain>
    </source>
</reference>
<comment type="subcellular location">
    <subcellularLocation>
        <location evidence="1">Membrane</location>
        <topology evidence="1">Multi-pass membrane protein</topology>
    </subcellularLocation>
</comment>
<dbReference type="PRINTS" id="PR00762">
    <property type="entry name" value="CLCHANNEL"/>
</dbReference>
<gene>
    <name evidence="16" type="ORF">C7391_0350</name>
</gene>
<evidence type="ECO:0000256" key="4">
    <source>
        <dbReference type="ARBA" id="ARBA00022692"/>
    </source>
</evidence>
<evidence type="ECO:0000256" key="13">
    <source>
        <dbReference type="SAM" id="MobiDB-lite"/>
    </source>
</evidence>
<dbReference type="Proteomes" id="UP000294855">
    <property type="component" value="Unassembled WGS sequence"/>
</dbReference>
<comment type="caution">
    <text evidence="16">The sequence shown here is derived from an EMBL/GenBank/DDBJ whole genome shotgun (WGS) entry which is preliminary data.</text>
</comment>
<keyword evidence="17" id="KW-1185">Reference proteome</keyword>
<dbReference type="GO" id="GO:0005254">
    <property type="term" value="F:chloride channel activity"/>
    <property type="evidence" value="ECO:0007669"/>
    <property type="project" value="UniProtKB-KW"/>
</dbReference>
<feature type="transmembrane region" description="Helical" evidence="14">
    <location>
        <begin position="383"/>
        <end position="407"/>
    </location>
</feature>
<dbReference type="PANTHER" id="PTHR43427:SF6">
    <property type="entry name" value="CHLORIDE CHANNEL PROTEIN CLC-E"/>
    <property type="match status" value="1"/>
</dbReference>
<feature type="transmembrane region" description="Helical" evidence="14">
    <location>
        <begin position="325"/>
        <end position="344"/>
    </location>
</feature>
<keyword evidence="5 14" id="KW-1133">Transmembrane helix</keyword>
<dbReference type="RefSeq" id="WP_133516820.1">
    <property type="nucleotide sequence ID" value="NZ_JAHDUW010000001.1"/>
</dbReference>
<feature type="transmembrane region" description="Helical" evidence="14">
    <location>
        <begin position="177"/>
        <end position="202"/>
    </location>
</feature>
<feature type="domain" description="CBS" evidence="15">
    <location>
        <begin position="469"/>
        <end position="525"/>
    </location>
</feature>
<evidence type="ECO:0000256" key="6">
    <source>
        <dbReference type="ARBA" id="ARBA00023065"/>
    </source>
</evidence>
<evidence type="ECO:0000256" key="3">
    <source>
        <dbReference type="ARBA" id="ARBA00022605"/>
    </source>
</evidence>
<feature type="compositionally biased region" description="Basic and acidic residues" evidence="13">
    <location>
        <begin position="619"/>
        <end position="629"/>
    </location>
</feature>
<evidence type="ECO:0000313" key="16">
    <source>
        <dbReference type="EMBL" id="TDQ71245.1"/>
    </source>
</evidence>
<keyword evidence="7 14" id="KW-0472">Membrane</keyword>
<evidence type="ECO:0000256" key="8">
    <source>
        <dbReference type="ARBA" id="ARBA00023167"/>
    </source>
</evidence>
<dbReference type="CDD" id="cd02205">
    <property type="entry name" value="CBS_pair_SF"/>
    <property type="match status" value="1"/>
</dbReference>
<evidence type="ECO:0000256" key="2">
    <source>
        <dbReference type="ARBA" id="ARBA00022448"/>
    </source>
</evidence>
<feature type="transmembrane region" description="Helical" evidence="14">
    <location>
        <begin position="414"/>
        <end position="431"/>
    </location>
</feature>
<evidence type="ECO:0000256" key="5">
    <source>
        <dbReference type="ARBA" id="ARBA00022989"/>
    </source>
</evidence>
<feature type="transmembrane region" description="Helical" evidence="14">
    <location>
        <begin position="40"/>
        <end position="61"/>
    </location>
</feature>
<evidence type="ECO:0000256" key="12">
    <source>
        <dbReference type="PROSITE-ProRule" id="PRU00703"/>
    </source>
</evidence>
<dbReference type="GO" id="GO:0034707">
    <property type="term" value="C:chloride channel complex"/>
    <property type="evidence" value="ECO:0007669"/>
    <property type="project" value="UniProtKB-KW"/>
</dbReference>
<evidence type="ECO:0000259" key="15">
    <source>
        <dbReference type="PROSITE" id="PS51371"/>
    </source>
</evidence>
<keyword evidence="10" id="KW-0868">Chloride</keyword>
<feature type="domain" description="CBS" evidence="15">
    <location>
        <begin position="532"/>
        <end position="592"/>
    </location>
</feature>
<feature type="transmembrane region" description="Helical" evidence="14">
    <location>
        <begin position="356"/>
        <end position="377"/>
    </location>
</feature>
<evidence type="ECO:0000256" key="14">
    <source>
        <dbReference type="SAM" id="Phobius"/>
    </source>
</evidence>
<dbReference type="InterPro" id="IPR046342">
    <property type="entry name" value="CBS_dom_sf"/>
</dbReference>
<evidence type="ECO:0000256" key="11">
    <source>
        <dbReference type="ARBA" id="ARBA00023303"/>
    </source>
</evidence>
<keyword evidence="11" id="KW-0407">Ion channel</keyword>
<dbReference type="Pfam" id="PF00571">
    <property type="entry name" value="CBS"/>
    <property type="match status" value="2"/>
</dbReference>
<dbReference type="CDD" id="cd00400">
    <property type="entry name" value="Voltage_gated_ClC"/>
    <property type="match status" value="1"/>
</dbReference>